<keyword evidence="2" id="KW-0830">Ubiquinone</keyword>
<keyword evidence="1" id="KW-1133">Transmembrane helix</keyword>
<keyword evidence="1" id="KW-0472">Membrane</keyword>
<sequence length="74" mass="7920">MDAARAAFVIKWVASLFQIAGYGATGLGLEPWNILLFLVGVLGWFTVGLLWGDRALILVHLVAFAAMIAGAMSR</sequence>
<dbReference type="KEGG" id="hdh:G5B40_17810"/>
<organism evidence="2 3">
    <name type="scientific">Pikeienuella piscinae</name>
    <dbReference type="NCBI Taxonomy" id="2748098"/>
    <lineage>
        <taxon>Bacteria</taxon>
        <taxon>Pseudomonadati</taxon>
        <taxon>Pseudomonadota</taxon>
        <taxon>Alphaproteobacteria</taxon>
        <taxon>Rhodobacterales</taxon>
        <taxon>Paracoccaceae</taxon>
        <taxon>Pikeienuella</taxon>
    </lineage>
</organism>
<evidence type="ECO:0000256" key="1">
    <source>
        <dbReference type="SAM" id="Phobius"/>
    </source>
</evidence>
<gene>
    <name evidence="2" type="ORF">G5B40_17810</name>
</gene>
<keyword evidence="1" id="KW-0812">Transmembrane</keyword>
<reference evidence="2 3" key="1">
    <citation type="submission" date="2020-02" db="EMBL/GenBank/DDBJ databases">
        <title>complete genome sequence of Rhodobacteraceae bacterium.</title>
        <authorList>
            <person name="Park J."/>
            <person name="Kim Y.-S."/>
            <person name="Kim K.-H."/>
        </authorList>
    </citation>
    <scope>NUCLEOTIDE SEQUENCE [LARGE SCALE GENOMIC DNA]</scope>
    <source>
        <strain evidence="2 3">RR4-56</strain>
    </source>
</reference>
<feature type="transmembrane region" description="Helical" evidence="1">
    <location>
        <begin position="32"/>
        <end position="51"/>
    </location>
</feature>
<dbReference type="EMBL" id="CP049056">
    <property type="protein sequence ID" value="QIE57958.1"/>
    <property type="molecule type" value="Genomic_DNA"/>
</dbReference>
<dbReference type="GO" id="GO:0008168">
    <property type="term" value="F:methyltransferase activity"/>
    <property type="evidence" value="ECO:0007669"/>
    <property type="project" value="UniProtKB-KW"/>
</dbReference>
<protein>
    <submittedName>
        <fullName evidence="2">Ubiquinone biosynthesis methyltransferase UbiE</fullName>
    </submittedName>
</protein>
<dbReference type="AlphaFoldDB" id="A0A7M3T7H7"/>
<dbReference type="Proteomes" id="UP000503336">
    <property type="component" value="Chromosome"/>
</dbReference>
<evidence type="ECO:0000313" key="2">
    <source>
        <dbReference type="EMBL" id="QIE57958.1"/>
    </source>
</evidence>
<accession>A0A7M3T7H7</accession>
<dbReference type="GO" id="GO:0032259">
    <property type="term" value="P:methylation"/>
    <property type="evidence" value="ECO:0007669"/>
    <property type="project" value="UniProtKB-KW"/>
</dbReference>
<name>A0A7M3T7H7_9RHOB</name>
<evidence type="ECO:0000313" key="3">
    <source>
        <dbReference type="Proteomes" id="UP000503336"/>
    </source>
</evidence>
<keyword evidence="3" id="KW-1185">Reference proteome</keyword>
<proteinExistence type="predicted"/>
<feature type="transmembrane region" description="Helical" evidence="1">
    <location>
        <begin position="6"/>
        <end position="25"/>
    </location>
</feature>
<feature type="transmembrane region" description="Helical" evidence="1">
    <location>
        <begin position="57"/>
        <end position="73"/>
    </location>
</feature>
<dbReference type="InterPro" id="IPR046682">
    <property type="entry name" value="DUF6552"/>
</dbReference>
<keyword evidence="2" id="KW-0808">Transferase</keyword>
<keyword evidence="2" id="KW-0489">Methyltransferase</keyword>
<dbReference type="Pfam" id="PF20189">
    <property type="entry name" value="DUF6552"/>
    <property type="match status" value="1"/>
</dbReference>